<keyword evidence="2" id="KW-1185">Reference proteome</keyword>
<sequence length="46" mass="5478">MTLRESQNHVVYCFDRYKTVGIWRLELQDGETLQFSASEDDITLLR</sequence>
<reference evidence="1" key="1">
    <citation type="submission" date="2021-06" db="EMBL/GenBank/DDBJ databases">
        <authorList>
            <person name="Kallberg Y."/>
            <person name="Tangrot J."/>
            <person name="Rosling A."/>
        </authorList>
    </citation>
    <scope>NUCLEOTIDE SEQUENCE</scope>
    <source>
        <strain evidence="1">BR232B</strain>
    </source>
</reference>
<dbReference type="AlphaFoldDB" id="A0A9N9D298"/>
<comment type="caution">
    <text evidence="1">The sequence shown here is derived from an EMBL/GenBank/DDBJ whole genome shotgun (WGS) entry which is preliminary data.</text>
</comment>
<organism evidence="1 2">
    <name type="scientific">Paraglomus brasilianum</name>
    <dbReference type="NCBI Taxonomy" id="144538"/>
    <lineage>
        <taxon>Eukaryota</taxon>
        <taxon>Fungi</taxon>
        <taxon>Fungi incertae sedis</taxon>
        <taxon>Mucoromycota</taxon>
        <taxon>Glomeromycotina</taxon>
        <taxon>Glomeromycetes</taxon>
        <taxon>Paraglomerales</taxon>
        <taxon>Paraglomeraceae</taxon>
        <taxon>Paraglomus</taxon>
    </lineage>
</organism>
<evidence type="ECO:0000313" key="1">
    <source>
        <dbReference type="EMBL" id="CAG8623612.1"/>
    </source>
</evidence>
<dbReference type="Proteomes" id="UP000789739">
    <property type="component" value="Unassembled WGS sequence"/>
</dbReference>
<protein>
    <submittedName>
        <fullName evidence="1">1726_t:CDS:1</fullName>
    </submittedName>
</protein>
<proteinExistence type="predicted"/>
<dbReference type="EMBL" id="CAJVPI010001703">
    <property type="protein sequence ID" value="CAG8623612.1"/>
    <property type="molecule type" value="Genomic_DNA"/>
</dbReference>
<gene>
    <name evidence="1" type="ORF">PBRASI_LOCUS8850</name>
</gene>
<accession>A0A9N9D298</accession>
<evidence type="ECO:0000313" key="2">
    <source>
        <dbReference type="Proteomes" id="UP000789739"/>
    </source>
</evidence>
<name>A0A9N9D298_9GLOM</name>